<evidence type="ECO:0008006" key="4">
    <source>
        <dbReference type="Google" id="ProtNLM"/>
    </source>
</evidence>
<evidence type="ECO:0000256" key="1">
    <source>
        <dbReference type="SAM" id="Phobius"/>
    </source>
</evidence>
<comment type="caution">
    <text evidence="2">The sequence shown here is derived from an EMBL/GenBank/DDBJ whole genome shotgun (WGS) entry which is preliminary data.</text>
</comment>
<evidence type="ECO:0000313" key="3">
    <source>
        <dbReference type="Proteomes" id="UP001268542"/>
    </source>
</evidence>
<feature type="transmembrane region" description="Helical" evidence="1">
    <location>
        <begin position="70"/>
        <end position="93"/>
    </location>
</feature>
<keyword evidence="1" id="KW-0812">Transmembrane</keyword>
<feature type="transmembrane region" description="Helical" evidence="1">
    <location>
        <begin position="43"/>
        <end position="64"/>
    </location>
</feature>
<protein>
    <recommendedName>
        <fullName evidence="4">Integral membrane protein</fullName>
    </recommendedName>
</protein>
<organism evidence="2 3">
    <name type="scientific">Nocardioides imazamoxiresistens</name>
    <dbReference type="NCBI Taxonomy" id="3231893"/>
    <lineage>
        <taxon>Bacteria</taxon>
        <taxon>Bacillati</taxon>
        <taxon>Actinomycetota</taxon>
        <taxon>Actinomycetes</taxon>
        <taxon>Propionibacteriales</taxon>
        <taxon>Nocardioidaceae</taxon>
        <taxon>Nocardioides</taxon>
    </lineage>
</organism>
<feature type="transmembrane region" description="Helical" evidence="1">
    <location>
        <begin position="114"/>
        <end position="133"/>
    </location>
</feature>
<proteinExistence type="predicted"/>
<dbReference type="EMBL" id="JAVYII010000004">
    <property type="protein sequence ID" value="MDT9593331.1"/>
    <property type="molecule type" value="Genomic_DNA"/>
</dbReference>
<gene>
    <name evidence="2" type="ORF">RDV89_09650</name>
</gene>
<reference evidence="2 3" key="1">
    <citation type="submission" date="2023-08" db="EMBL/GenBank/DDBJ databases">
        <title>Nocardioides seae sp. nov., a bacterium isolated from a soil.</title>
        <authorList>
            <person name="Wang X."/>
        </authorList>
    </citation>
    <scope>NUCLEOTIDE SEQUENCE [LARGE SCALE GENOMIC DNA]</scope>
    <source>
        <strain evidence="2 3">YZH12</strain>
    </source>
</reference>
<dbReference type="Proteomes" id="UP001268542">
    <property type="component" value="Unassembled WGS sequence"/>
</dbReference>
<keyword evidence="1" id="KW-1133">Transmembrane helix</keyword>
<evidence type="ECO:0000313" key="2">
    <source>
        <dbReference type="EMBL" id="MDT9593331.1"/>
    </source>
</evidence>
<feature type="transmembrane region" description="Helical" evidence="1">
    <location>
        <begin position="145"/>
        <end position="164"/>
    </location>
</feature>
<dbReference type="RefSeq" id="WP_315732808.1">
    <property type="nucleotide sequence ID" value="NZ_JAVYII010000004.1"/>
</dbReference>
<keyword evidence="1" id="KW-0472">Membrane</keyword>
<feature type="transmembrane region" description="Helical" evidence="1">
    <location>
        <begin position="277"/>
        <end position="297"/>
    </location>
</feature>
<accession>A0ABU3PWT1</accession>
<sequence length="342" mass="36190">MHAPVADDARLSATERWFATHGLPFFVPAARTQARAALRPRRVVPRLVLVGVATLLVGVGLAWAGSDAALAPAVLLTGGGLAVAAYVVVALGARPIVAWAVGRTLGSFRQLLPTVTRALPLLLVFVTFLFINAEVWQMAASLPTGLLWLTVLLFGAMAVVFLLVRLPEEVGRVDDNVDDTLLLTACRGTPLEGDAARLVADEGADPARHTELGRFERWNLLLVLLVVQGVQVLVVAATIFLFFLVFGVLTMRPEVAEAWTGGPVASVPGLPGLTAELLAVSVFLAAFSGLYFTVVAVTDDTFRGQFFSGVLGELERAIGVRAVYREMLERDADRGGSGAGAG</sequence>
<feature type="transmembrane region" description="Helical" evidence="1">
    <location>
        <begin position="218"/>
        <end position="249"/>
    </location>
</feature>
<keyword evidence="3" id="KW-1185">Reference proteome</keyword>
<name>A0ABU3PWT1_9ACTN</name>